<dbReference type="AlphaFoldDB" id="A0A8J9Z087"/>
<accession>A0A8J9Z087</accession>
<reference evidence="3" key="1">
    <citation type="submission" date="2022-01" db="EMBL/GenBank/DDBJ databases">
        <authorList>
            <person name="Braso-Vives M."/>
        </authorList>
    </citation>
    <scope>NUCLEOTIDE SEQUENCE</scope>
</reference>
<keyword evidence="4" id="KW-1185">Reference proteome</keyword>
<name>A0A8J9Z087_BRALA</name>
<feature type="chain" id="PRO_5035454107" evidence="2">
    <location>
        <begin position="21"/>
        <end position="128"/>
    </location>
</feature>
<organism evidence="3 4">
    <name type="scientific">Branchiostoma lanceolatum</name>
    <name type="common">Common lancelet</name>
    <name type="synonym">Amphioxus lanceolatum</name>
    <dbReference type="NCBI Taxonomy" id="7740"/>
    <lineage>
        <taxon>Eukaryota</taxon>
        <taxon>Metazoa</taxon>
        <taxon>Chordata</taxon>
        <taxon>Cephalochordata</taxon>
        <taxon>Leptocardii</taxon>
        <taxon>Amphioxiformes</taxon>
        <taxon>Branchiostomatidae</taxon>
        <taxon>Branchiostoma</taxon>
    </lineage>
</organism>
<feature type="region of interest" description="Disordered" evidence="1">
    <location>
        <begin position="45"/>
        <end position="71"/>
    </location>
</feature>
<dbReference type="OrthoDB" id="10473068at2759"/>
<keyword evidence="2" id="KW-0732">Signal</keyword>
<sequence>MAFRIFKAVLVAGFILLSYASEPRKLMSGGPNLGAEVTAGTFEEGQEVPTETVWDSNEDGSMSSGEEETDQWSRLRRDWIYVGHHRNPEGDSCGQNPRCCFLKCRGPHFPLIALTRWMGSICQCYCSC</sequence>
<proteinExistence type="predicted"/>
<feature type="signal peptide" evidence="2">
    <location>
        <begin position="1"/>
        <end position="20"/>
    </location>
</feature>
<evidence type="ECO:0000313" key="3">
    <source>
        <dbReference type="EMBL" id="CAH1244814.1"/>
    </source>
</evidence>
<gene>
    <name evidence="3" type="primary">Hypp7389</name>
    <name evidence="3" type="ORF">BLAG_LOCUS7358</name>
</gene>
<feature type="compositionally biased region" description="Polar residues" evidence="1">
    <location>
        <begin position="53"/>
        <end position="64"/>
    </location>
</feature>
<dbReference type="EMBL" id="OV696699">
    <property type="protein sequence ID" value="CAH1244814.1"/>
    <property type="molecule type" value="Genomic_DNA"/>
</dbReference>
<protein>
    <submittedName>
        <fullName evidence="3">Hypp7389 protein</fullName>
    </submittedName>
</protein>
<evidence type="ECO:0000256" key="1">
    <source>
        <dbReference type="SAM" id="MobiDB-lite"/>
    </source>
</evidence>
<dbReference type="Proteomes" id="UP000838412">
    <property type="component" value="Chromosome 14"/>
</dbReference>
<evidence type="ECO:0000256" key="2">
    <source>
        <dbReference type="SAM" id="SignalP"/>
    </source>
</evidence>
<evidence type="ECO:0000313" key="4">
    <source>
        <dbReference type="Proteomes" id="UP000838412"/>
    </source>
</evidence>